<dbReference type="EMBL" id="JAPFFF010000058">
    <property type="protein sequence ID" value="KAK8837809.1"/>
    <property type="molecule type" value="Genomic_DNA"/>
</dbReference>
<accession>A0ABR2GV54</accession>
<feature type="non-terminal residue" evidence="1">
    <location>
        <position position="134"/>
    </location>
</feature>
<organism evidence="1 2">
    <name type="scientific">Tritrichomonas musculus</name>
    <dbReference type="NCBI Taxonomy" id="1915356"/>
    <lineage>
        <taxon>Eukaryota</taxon>
        <taxon>Metamonada</taxon>
        <taxon>Parabasalia</taxon>
        <taxon>Tritrichomonadida</taxon>
        <taxon>Tritrichomonadidae</taxon>
        <taxon>Tritrichomonas</taxon>
    </lineage>
</organism>
<name>A0ABR2GV54_9EUKA</name>
<gene>
    <name evidence="1" type="ORF">M9Y10_036347</name>
</gene>
<evidence type="ECO:0000313" key="2">
    <source>
        <dbReference type="Proteomes" id="UP001470230"/>
    </source>
</evidence>
<dbReference type="Proteomes" id="UP001470230">
    <property type="component" value="Unassembled WGS sequence"/>
</dbReference>
<reference evidence="1 2" key="1">
    <citation type="submission" date="2024-04" db="EMBL/GenBank/DDBJ databases">
        <title>Tritrichomonas musculus Genome.</title>
        <authorList>
            <person name="Alves-Ferreira E."/>
            <person name="Grigg M."/>
            <person name="Lorenzi H."/>
            <person name="Galac M."/>
        </authorList>
    </citation>
    <scope>NUCLEOTIDE SEQUENCE [LARGE SCALE GENOMIC DNA]</scope>
    <source>
        <strain evidence="1 2">EAF2021</strain>
    </source>
</reference>
<proteinExistence type="predicted"/>
<evidence type="ECO:0000313" key="1">
    <source>
        <dbReference type="EMBL" id="KAK8837809.1"/>
    </source>
</evidence>
<sequence length="134" mass="15827">MLFLPPHLSHVTQLQDLLIFHPHKDKFRELCNDTDGEIITDKILDLYSTFQSVVNVKNIKSFKKRFIYIYMYKDKRFLFFITIEEAVPVPSTLKCIEVFGENDGPLINQQLLQTEFRPASSFKEQLDFIRKLPT</sequence>
<keyword evidence="2" id="KW-1185">Reference proteome</keyword>
<comment type="caution">
    <text evidence="1">The sequence shown here is derived from an EMBL/GenBank/DDBJ whole genome shotgun (WGS) entry which is preliminary data.</text>
</comment>
<protein>
    <submittedName>
        <fullName evidence="1">Uncharacterized protein</fullName>
    </submittedName>
</protein>